<accession>A0AAN7BKX4</accession>
<name>A0AAN7BKX4_9PEZI</name>
<dbReference type="PANTHER" id="PTHR17630">
    <property type="entry name" value="DIENELACTONE HYDROLASE"/>
    <property type="match status" value="1"/>
</dbReference>
<evidence type="ECO:0000259" key="2">
    <source>
        <dbReference type="Pfam" id="PF01738"/>
    </source>
</evidence>
<reference evidence="3" key="1">
    <citation type="journal article" date="2023" name="Mol. Phylogenet. Evol.">
        <title>Genome-scale phylogeny and comparative genomics of the fungal order Sordariales.</title>
        <authorList>
            <person name="Hensen N."/>
            <person name="Bonometti L."/>
            <person name="Westerberg I."/>
            <person name="Brannstrom I.O."/>
            <person name="Guillou S."/>
            <person name="Cros-Aarteil S."/>
            <person name="Calhoun S."/>
            <person name="Haridas S."/>
            <person name="Kuo A."/>
            <person name="Mondo S."/>
            <person name="Pangilinan J."/>
            <person name="Riley R."/>
            <person name="LaButti K."/>
            <person name="Andreopoulos B."/>
            <person name="Lipzen A."/>
            <person name="Chen C."/>
            <person name="Yan M."/>
            <person name="Daum C."/>
            <person name="Ng V."/>
            <person name="Clum A."/>
            <person name="Steindorff A."/>
            <person name="Ohm R.A."/>
            <person name="Martin F."/>
            <person name="Silar P."/>
            <person name="Natvig D.O."/>
            <person name="Lalanne C."/>
            <person name="Gautier V."/>
            <person name="Ament-Velasquez S.L."/>
            <person name="Kruys A."/>
            <person name="Hutchinson M.I."/>
            <person name="Powell A.J."/>
            <person name="Barry K."/>
            <person name="Miller A.N."/>
            <person name="Grigoriev I.V."/>
            <person name="Debuchy R."/>
            <person name="Gladieux P."/>
            <person name="Hiltunen Thoren M."/>
            <person name="Johannesson H."/>
        </authorList>
    </citation>
    <scope>NUCLEOTIDE SEQUENCE</scope>
    <source>
        <strain evidence="3">CBS 990.96</strain>
    </source>
</reference>
<dbReference type="Proteomes" id="UP001301958">
    <property type="component" value="Unassembled WGS sequence"/>
</dbReference>
<feature type="signal peptide" evidence="1">
    <location>
        <begin position="1"/>
        <end position="22"/>
    </location>
</feature>
<dbReference type="GO" id="GO:0016787">
    <property type="term" value="F:hydrolase activity"/>
    <property type="evidence" value="ECO:0007669"/>
    <property type="project" value="InterPro"/>
</dbReference>
<feature type="domain" description="Dienelactone hydrolase" evidence="2">
    <location>
        <begin position="79"/>
        <end position="286"/>
    </location>
</feature>
<dbReference type="EMBL" id="MU865373">
    <property type="protein sequence ID" value="KAK4225177.1"/>
    <property type="molecule type" value="Genomic_DNA"/>
</dbReference>
<organism evidence="3 4">
    <name type="scientific">Podospora fimiseda</name>
    <dbReference type="NCBI Taxonomy" id="252190"/>
    <lineage>
        <taxon>Eukaryota</taxon>
        <taxon>Fungi</taxon>
        <taxon>Dikarya</taxon>
        <taxon>Ascomycota</taxon>
        <taxon>Pezizomycotina</taxon>
        <taxon>Sordariomycetes</taxon>
        <taxon>Sordariomycetidae</taxon>
        <taxon>Sordariales</taxon>
        <taxon>Podosporaceae</taxon>
        <taxon>Podospora</taxon>
    </lineage>
</organism>
<dbReference type="InterPro" id="IPR002925">
    <property type="entry name" value="Dienelactn_hydro"/>
</dbReference>
<keyword evidence="1" id="KW-0732">Signal</keyword>
<dbReference type="AlphaFoldDB" id="A0AAN7BKX4"/>
<dbReference type="Gene3D" id="3.40.50.1820">
    <property type="entry name" value="alpha/beta hydrolase"/>
    <property type="match status" value="1"/>
</dbReference>
<evidence type="ECO:0000313" key="3">
    <source>
        <dbReference type="EMBL" id="KAK4225177.1"/>
    </source>
</evidence>
<evidence type="ECO:0000256" key="1">
    <source>
        <dbReference type="SAM" id="SignalP"/>
    </source>
</evidence>
<dbReference type="InterPro" id="IPR029058">
    <property type="entry name" value="AB_hydrolase_fold"/>
</dbReference>
<dbReference type="PANTHER" id="PTHR17630:SF44">
    <property type="entry name" value="PROTEIN AIM2"/>
    <property type="match status" value="1"/>
</dbReference>
<protein>
    <submittedName>
        <fullName evidence="3">Protein AIM2</fullName>
    </submittedName>
</protein>
<comment type="caution">
    <text evidence="3">The sequence shown here is derived from an EMBL/GenBank/DDBJ whole genome shotgun (WGS) entry which is preliminary data.</text>
</comment>
<proteinExistence type="predicted"/>
<evidence type="ECO:0000313" key="4">
    <source>
        <dbReference type="Proteomes" id="UP001301958"/>
    </source>
</evidence>
<dbReference type="Pfam" id="PF01738">
    <property type="entry name" value="DLH"/>
    <property type="match status" value="1"/>
</dbReference>
<reference evidence="3" key="2">
    <citation type="submission" date="2023-05" db="EMBL/GenBank/DDBJ databases">
        <authorList>
            <consortium name="Lawrence Berkeley National Laboratory"/>
            <person name="Steindorff A."/>
            <person name="Hensen N."/>
            <person name="Bonometti L."/>
            <person name="Westerberg I."/>
            <person name="Brannstrom I.O."/>
            <person name="Guillou S."/>
            <person name="Cros-Aarteil S."/>
            <person name="Calhoun S."/>
            <person name="Haridas S."/>
            <person name="Kuo A."/>
            <person name="Mondo S."/>
            <person name="Pangilinan J."/>
            <person name="Riley R."/>
            <person name="Labutti K."/>
            <person name="Andreopoulos B."/>
            <person name="Lipzen A."/>
            <person name="Chen C."/>
            <person name="Yanf M."/>
            <person name="Daum C."/>
            <person name="Ng V."/>
            <person name="Clum A."/>
            <person name="Ohm R."/>
            <person name="Martin F."/>
            <person name="Silar P."/>
            <person name="Natvig D."/>
            <person name="Lalanne C."/>
            <person name="Gautier V."/>
            <person name="Ament-Velasquez S.L."/>
            <person name="Kruys A."/>
            <person name="Hutchinson M.I."/>
            <person name="Powell A.J."/>
            <person name="Barry K."/>
            <person name="Miller A.N."/>
            <person name="Grigoriev I.V."/>
            <person name="Debuchy R."/>
            <person name="Gladieux P."/>
            <person name="Thoren M.H."/>
            <person name="Johannesson H."/>
        </authorList>
    </citation>
    <scope>NUCLEOTIDE SEQUENCE</scope>
    <source>
        <strain evidence="3">CBS 990.96</strain>
    </source>
</reference>
<gene>
    <name evidence="3" type="ORF">QBC38DRAFT_270123</name>
</gene>
<feature type="chain" id="PRO_5042859292" evidence="1">
    <location>
        <begin position="23"/>
        <end position="288"/>
    </location>
</feature>
<dbReference type="SUPFAM" id="SSF53474">
    <property type="entry name" value="alpha/beta-Hydrolases"/>
    <property type="match status" value="1"/>
</dbReference>
<keyword evidence="4" id="KW-1185">Reference proteome</keyword>
<sequence length="288" mass="30398">MRMTNLLSSGTLLLLGATGASAHGPPSPGSSGLSSFGGANLLASTGTPLGQEFAHQNITFYLSTPKPGNGPLGAGPRHDTHKGDAILYLTDVFGIALPQNRLLVDSFARAGYLTLAPDLFQGEPASADINTPGGPVFDPVAFLAAHGTLQTDPVVETAINYLRNTLNVTRIGVAGYCFGGKYAFRFVAPGRGGDVAFTAHPSLVEESEILAIDKPLAIAAADHDELLNATVRVRFEELLGQTGERYQINVYGGTTHGFAVRGDQNVPSQKYGKEEAFVQAVRWFDTLL</sequence>